<evidence type="ECO:0000256" key="3">
    <source>
        <dbReference type="ARBA" id="ARBA00023172"/>
    </source>
</evidence>
<dbReference type="Proteomes" id="UP000782880">
    <property type="component" value="Unassembled WGS sequence"/>
</dbReference>
<dbReference type="InterPro" id="IPR013762">
    <property type="entry name" value="Integrase-like_cat_sf"/>
</dbReference>
<sequence length="270" mass="31258">MEEKRGIVPGYPLEDYLQGPNSVDWSEDTRSHYRRVLYDLQKYLEEHGPPTPQSLQVWQRDLQQRGYGQRSVNIRISAANNYFRWCGRYELVMHHQPTEPVAQLELTRGEYLQLLRTARRLGRHKLYLQVKLFVVTGLPLQCLEQLTVAVVQAGGAVLNCRSTPYTLRLPDPLRRELLDYLAENGITAGPVFVTRSGRPVDRSNLCRNMQELCREAGVAEEKGNPRCLRNLFRATQDNLYASLEQQLQQVYDMQLRAEQESIGWSLREQG</sequence>
<dbReference type="GO" id="GO:0003677">
    <property type="term" value="F:DNA binding"/>
    <property type="evidence" value="ECO:0007669"/>
    <property type="project" value="UniProtKB-UniRule"/>
</dbReference>
<dbReference type="AlphaFoldDB" id="A0A921ILP6"/>
<evidence type="ECO:0000259" key="5">
    <source>
        <dbReference type="PROSITE" id="PS51900"/>
    </source>
</evidence>
<keyword evidence="3" id="KW-0233">DNA recombination</keyword>
<evidence type="ECO:0000256" key="1">
    <source>
        <dbReference type="ARBA" id="ARBA00008857"/>
    </source>
</evidence>
<dbReference type="Gene3D" id="1.10.150.130">
    <property type="match status" value="1"/>
</dbReference>
<evidence type="ECO:0000256" key="4">
    <source>
        <dbReference type="PROSITE-ProRule" id="PRU01248"/>
    </source>
</evidence>
<dbReference type="InterPro" id="IPR010998">
    <property type="entry name" value="Integrase_recombinase_N"/>
</dbReference>
<evidence type="ECO:0000313" key="7">
    <source>
        <dbReference type="Proteomes" id="UP000782880"/>
    </source>
</evidence>
<keyword evidence="2 4" id="KW-0238">DNA-binding</keyword>
<dbReference type="Gene3D" id="1.10.443.10">
    <property type="entry name" value="Intergrase catalytic core"/>
    <property type="match status" value="1"/>
</dbReference>
<dbReference type="Pfam" id="PF02899">
    <property type="entry name" value="Phage_int_SAM_1"/>
    <property type="match status" value="1"/>
</dbReference>
<dbReference type="SUPFAM" id="SSF56349">
    <property type="entry name" value="DNA breaking-rejoining enzymes"/>
    <property type="match status" value="1"/>
</dbReference>
<accession>A0A921ILP6</accession>
<proteinExistence type="inferred from homology"/>
<gene>
    <name evidence="6" type="ORF">K8V20_12770</name>
</gene>
<dbReference type="EMBL" id="DYVE01000326">
    <property type="protein sequence ID" value="HJG29504.1"/>
    <property type="molecule type" value="Genomic_DNA"/>
</dbReference>
<feature type="domain" description="Core-binding (CB)" evidence="5">
    <location>
        <begin position="16"/>
        <end position="87"/>
    </location>
</feature>
<comment type="similarity">
    <text evidence="1">Belongs to the 'phage' integrase family.</text>
</comment>
<evidence type="ECO:0000313" key="6">
    <source>
        <dbReference type="EMBL" id="HJG29504.1"/>
    </source>
</evidence>
<name>A0A921ILP6_9FIRM</name>
<reference evidence="6" key="1">
    <citation type="journal article" date="2021" name="PeerJ">
        <title>Extensive microbial diversity within the chicken gut microbiome revealed by metagenomics and culture.</title>
        <authorList>
            <person name="Gilroy R."/>
            <person name="Ravi A."/>
            <person name="Getino M."/>
            <person name="Pursley I."/>
            <person name="Horton D.L."/>
            <person name="Alikhan N.F."/>
            <person name="Baker D."/>
            <person name="Gharbi K."/>
            <person name="Hall N."/>
            <person name="Watson M."/>
            <person name="Adriaenssens E.M."/>
            <person name="Foster-Nyarko E."/>
            <person name="Jarju S."/>
            <person name="Secka A."/>
            <person name="Antonio M."/>
            <person name="Oren A."/>
            <person name="Chaudhuri R.R."/>
            <person name="La Ragione R."/>
            <person name="Hildebrand F."/>
            <person name="Pallen M.J."/>
        </authorList>
    </citation>
    <scope>NUCLEOTIDE SEQUENCE</scope>
    <source>
        <strain evidence="6">ChiBcec21-2208</strain>
    </source>
</reference>
<comment type="caution">
    <text evidence="6">The sequence shown here is derived from an EMBL/GenBank/DDBJ whole genome shotgun (WGS) entry which is preliminary data.</text>
</comment>
<dbReference type="InterPro" id="IPR044068">
    <property type="entry name" value="CB"/>
</dbReference>
<dbReference type="InterPro" id="IPR004107">
    <property type="entry name" value="Integrase_SAM-like_N"/>
</dbReference>
<dbReference type="PROSITE" id="PS51900">
    <property type="entry name" value="CB"/>
    <property type="match status" value="1"/>
</dbReference>
<protein>
    <submittedName>
        <fullName evidence="6">Site-specific integrase</fullName>
    </submittedName>
</protein>
<dbReference type="InterPro" id="IPR011010">
    <property type="entry name" value="DNA_brk_join_enz"/>
</dbReference>
<evidence type="ECO:0000256" key="2">
    <source>
        <dbReference type="ARBA" id="ARBA00023125"/>
    </source>
</evidence>
<dbReference type="GO" id="GO:0006310">
    <property type="term" value="P:DNA recombination"/>
    <property type="evidence" value="ECO:0007669"/>
    <property type="project" value="UniProtKB-KW"/>
</dbReference>
<organism evidence="6 7">
    <name type="scientific">Subdoligranulum variabile</name>
    <dbReference type="NCBI Taxonomy" id="214851"/>
    <lineage>
        <taxon>Bacteria</taxon>
        <taxon>Bacillati</taxon>
        <taxon>Bacillota</taxon>
        <taxon>Clostridia</taxon>
        <taxon>Eubacteriales</taxon>
        <taxon>Oscillospiraceae</taxon>
        <taxon>Subdoligranulum</taxon>
    </lineage>
</organism>
<dbReference type="GO" id="GO:0015074">
    <property type="term" value="P:DNA integration"/>
    <property type="evidence" value="ECO:0007669"/>
    <property type="project" value="InterPro"/>
</dbReference>
<reference evidence="6" key="2">
    <citation type="submission" date="2021-09" db="EMBL/GenBank/DDBJ databases">
        <authorList>
            <person name="Gilroy R."/>
        </authorList>
    </citation>
    <scope>NUCLEOTIDE SEQUENCE</scope>
    <source>
        <strain evidence="6">ChiBcec21-2208</strain>
    </source>
</reference>